<accession>A0A9X9WZJ4</accession>
<reference evidence="2" key="2">
    <citation type="journal article" date="2021" name="Syst. Appl. Microbiol.">
        <title>Roseomonas hellenica sp. nov., isolated from roots of wild-growing Alkanna tinctoria.</title>
        <authorList>
            <person name="Rat A."/>
            <person name="Naranjo H.D."/>
            <person name="Lebbe L."/>
            <person name="Cnockaert M."/>
            <person name="Krigas N."/>
            <person name="Grigoriadou K."/>
            <person name="Maloupa E."/>
            <person name="Willems A."/>
        </authorList>
    </citation>
    <scope>NUCLEOTIDE SEQUENCE</scope>
    <source>
        <strain evidence="2">LMG 31231</strain>
    </source>
</reference>
<dbReference type="EMBL" id="JAAEDM010000044">
    <property type="protein sequence ID" value="MBR0672573.1"/>
    <property type="molecule type" value="Genomic_DNA"/>
</dbReference>
<dbReference type="RefSeq" id="WP_211862989.1">
    <property type="nucleotide sequence ID" value="NZ_JAAEDM010000044.1"/>
</dbReference>
<gene>
    <name evidence="2" type="ORF">GXW76_15445</name>
</gene>
<comment type="caution">
    <text evidence="2">The sequence shown here is derived from an EMBL/GenBank/DDBJ whole genome shotgun (WGS) entry which is preliminary data.</text>
</comment>
<feature type="transmembrane region" description="Helical" evidence="1">
    <location>
        <begin position="49"/>
        <end position="70"/>
    </location>
</feature>
<name>A0A9X9WZJ4_9PROT</name>
<evidence type="ECO:0000313" key="2">
    <source>
        <dbReference type="EMBL" id="MBR0672573.1"/>
    </source>
</evidence>
<organism evidence="2 3">
    <name type="scientific">Neoroseomonas soli</name>
    <dbReference type="NCBI Taxonomy" id="1081025"/>
    <lineage>
        <taxon>Bacteria</taxon>
        <taxon>Pseudomonadati</taxon>
        <taxon>Pseudomonadota</taxon>
        <taxon>Alphaproteobacteria</taxon>
        <taxon>Acetobacterales</taxon>
        <taxon>Acetobacteraceae</taxon>
        <taxon>Neoroseomonas</taxon>
    </lineage>
</organism>
<keyword evidence="3" id="KW-1185">Reference proteome</keyword>
<evidence type="ECO:0000256" key="1">
    <source>
        <dbReference type="SAM" id="Phobius"/>
    </source>
</evidence>
<dbReference type="AlphaFoldDB" id="A0A9X9WZJ4"/>
<sequence>MVKASLIAMMVLTVLIAMGLRWREDRLAATQRGPRLGLVERGKRTANRWVTAAAIAAAATMIVLGGIHWLRLAIG</sequence>
<evidence type="ECO:0000313" key="3">
    <source>
        <dbReference type="Proteomes" id="UP001138751"/>
    </source>
</evidence>
<proteinExistence type="predicted"/>
<keyword evidence="1" id="KW-0812">Transmembrane</keyword>
<protein>
    <submittedName>
        <fullName evidence="2">Uncharacterized protein</fullName>
    </submittedName>
</protein>
<keyword evidence="1" id="KW-1133">Transmembrane helix</keyword>
<dbReference type="Proteomes" id="UP001138751">
    <property type="component" value="Unassembled WGS sequence"/>
</dbReference>
<reference evidence="2" key="1">
    <citation type="submission" date="2020-01" db="EMBL/GenBank/DDBJ databases">
        <authorList>
            <person name="Rat A."/>
        </authorList>
    </citation>
    <scope>NUCLEOTIDE SEQUENCE</scope>
    <source>
        <strain evidence="2">LMG 31231</strain>
    </source>
</reference>
<feature type="transmembrane region" description="Helical" evidence="1">
    <location>
        <begin position="6"/>
        <end position="22"/>
    </location>
</feature>
<keyword evidence="1" id="KW-0472">Membrane</keyword>